<dbReference type="AlphaFoldDB" id="A0A9P0YNQ9"/>
<proteinExistence type="predicted"/>
<reference evidence="1" key="1">
    <citation type="submission" date="2022-07" db="EMBL/GenBank/DDBJ databases">
        <authorList>
            <person name="Macas J."/>
            <person name="Novak P."/>
            <person name="Neumann P."/>
        </authorList>
    </citation>
    <scope>NUCLEOTIDE SEQUENCE</scope>
</reference>
<comment type="caution">
    <text evidence="1">The sequence shown here is derived from an EMBL/GenBank/DDBJ whole genome shotgun (WGS) entry which is preliminary data.</text>
</comment>
<dbReference type="Proteomes" id="UP001152484">
    <property type="component" value="Unassembled WGS sequence"/>
</dbReference>
<accession>A0A9P0YNQ9</accession>
<evidence type="ECO:0000313" key="1">
    <source>
        <dbReference type="EMBL" id="CAH9070527.1"/>
    </source>
</evidence>
<sequence>MALLEDEEEEKGDAAIPESECSNSTFIMAGTNQAPIDDTIYPREKWIKVMDNNYQLDLTVFKCQDPVIPAIMRSHYLWPALHNAKSVPEIYLQQFWVHMHTSSPKDRTKIMTKLNSMRIILTPSTFRSILELPTHDPYDPLPTVNVGNILWCSI</sequence>
<evidence type="ECO:0000313" key="2">
    <source>
        <dbReference type="Proteomes" id="UP001152484"/>
    </source>
</evidence>
<name>A0A9P0YNQ9_CUSEU</name>
<organism evidence="1 2">
    <name type="scientific">Cuscuta europaea</name>
    <name type="common">European dodder</name>
    <dbReference type="NCBI Taxonomy" id="41803"/>
    <lineage>
        <taxon>Eukaryota</taxon>
        <taxon>Viridiplantae</taxon>
        <taxon>Streptophyta</taxon>
        <taxon>Embryophyta</taxon>
        <taxon>Tracheophyta</taxon>
        <taxon>Spermatophyta</taxon>
        <taxon>Magnoliopsida</taxon>
        <taxon>eudicotyledons</taxon>
        <taxon>Gunneridae</taxon>
        <taxon>Pentapetalae</taxon>
        <taxon>asterids</taxon>
        <taxon>lamiids</taxon>
        <taxon>Solanales</taxon>
        <taxon>Convolvulaceae</taxon>
        <taxon>Cuscuteae</taxon>
        <taxon>Cuscuta</taxon>
        <taxon>Cuscuta subgen. Cuscuta</taxon>
    </lineage>
</organism>
<protein>
    <submittedName>
        <fullName evidence="1">Uncharacterized protein</fullName>
    </submittedName>
</protein>
<gene>
    <name evidence="1" type="ORF">CEURO_LOCUS3672</name>
</gene>
<dbReference type="EMBL" id="CAMAPE010000006">
    <property type="protein sequence ID" value="CAH9070527.1"/>
    <property type="molecule type" value="Genomic_DNA"/>
</dbReference>
<keyword evidence="2" id="KW-1185">Reference proteome</keyword>